<comment type="caution">
    <text evidence="2">The sequence shown here is derived from an EMBL/GenBank/DDBJ whole genome shotgun (WGS) entry which is preliminary data.</text>
</comment>
<protein>
    <submittedName>
        <fullName evidence="2">EAL domain-containing protein</fullName>
    </submittedName>
</protein>
<evidence type="ECO:0000313" key="3">
    <source>
        <dbReference type="Proteomes" id="UP000440694"/>
    </source>
</evidence>
<dbReference type="AlphaFoldDB" id="A0A6I3KNR1"/>
<proteinExistence type="predicted"/>
<accession>A0A6I3KNR1</accession>
<dbReference type="Pfam" id="PF00563">
    <property type="entry name" value="EAL"/>
    <property type="match status" value="1"/>
</dbReference>
<dbReference type="CDD" id="cd01948">
    <property type="entry name" value="EAL"/>
    <property type="match status" value="1"/>
</dbReference>
<dbReference type="PANTHER" id="PTHR33121">
    <property type="entry name" value="CYCLIC DI-GMP PHOSPHODIESTERASE PDEF"/>
    <property type="match status" value="1"/>
</dbReference>
<sequence length="261" mass="28690">MTSELDFGCQGCTGAHLDLDISMAFQPIVDVADRSVFAHEALVRGIDGAPAADMLRRVNDENRYAFDQLCRVRAVEMAAALGMTSMLSINFMPNAVYEPSRCLRTTLEAALRTGFPVERIIFETTEDERVEDAAYLKQIFATYRAQGFKTAIDDFGAGYAGLNLLADFQPDIVKIDMALIRGIDRDRARQTIVGALAAVGQLLGIRVIAEGVEEAREALVLRHLGITLMQGYLFARPAFEALPPVDFDALDRLLEARIEAA</sequence>
<dbReference type="InterPro" id="IPR001633">
    <property type="entry name" value="EAL_dom"/>
</dbReference>
<dbReference type="Gene3D" id="3.20.20.450">
    <property type="entry name" value="EAL domain"/>
    <property type="match status" value="1"/>
</dbReference>
<dbReference type="PANTHER" id="PTHR33121:SF15">
    <property type="entry name" value="BLUE LIGHT- AND TEMPERATURE-REGULATED ANTIREPRESSOR BLUF"/>
    <property type="match status" value="1"/>
</dbReference>
<dbReference type="SUPFAM" id="SSF141868">
    <property type="entry name" value="EAL domain-like"/>
    <property type="match status" value="1"/>
</dbReference>
<evidence type="ECO:0000259" key="1">
    <source>
        <dbReference type="PROSITE" id="PS50883"/>
    </source>
</evidence>
<gene>
    <name evidence="2" type="ORF">GIW81_17405</name>
</gene>
<dbReference type="PROSITE" id="PS50883">
    <property type="entry name" value="EAL"/>
    <property type="match status" value="1"/>
</dbReference>
<dbReference type="RefSeq" id="WP_154740580.1">
    <property type="nucleotide sequence ID" value="NZ_WMBQ01000002.1"/>
</dbReference>
<organism evidence="2 3">
    <name type="scientific">Hyphomicrobium album</name>
    <dbReference type="NCBI Taxonomy" id="2665159"/>
    <lineage>
        <taxon>Bacteria</taxon>
        <taxon>Pseudomonadati</taxon>
        <taxon>Pseudomonadota</taxon>
        <taxon>Alphaproteobacteria</taxon>
        <taxon>Hyphomicrobiales</taxon>
        <taxon>Hyphomicrobiaceae</taxon>
        <taxon>Hyphomicrobium</taxon>
    </lineage>
</organism>
<dbReference type="EMBL" id="WMBQ01000002">
    <property type="protein sequence ID" value="MTD96119.1"/>
    <property type="molecule type" value="Genomic_DNA"/>
</dbReference>
<feature type="domain" description="EAL" evidence="1">
    <location>
        <begin position="1"/>
        <end position="251"/>
    </location>
</feature>
<name>A0A6I3KNR1_9HYPH</name>
<evidence type="ECO:0000313" key="2">
    <source>
        <dbReference type="EMBL" id="MTD96119.1"/>
    </source>
</evidence>
<keyword evidence="3" id="KW-1185">Reference proteome</keyword>
<reference evidence="2 3" key="1">
    <citation type="submission" date="2019-11" db="EMBL/GenBank/DDBJ databases">
        <title>Identification of a novel strain.</title>
        <authorList>
            <person name="Xu Q."/>
            <person name="Wang G."/>
        </authorList>
    </citation>
    <scope>NUCLEOTIDE SEQUENCE [LARGE SCALE GENOMIC DNA]</scope>
    <source>
        <strain evidence="3">xq</strain>
    </source>
</reference>
<dbReference type="InterPro" id="IPR050706">
    <property type="entry name" value="Cyclic-di-GMP_PDE-like"/>
</dbReference>
<dbReference type="InterPro" id="IPR035919">
    <property type="entry name" value="EAL_sf"/>
</dbReference>
<dbReference type="SMART" id="SM00052">
    <property type="entry name" value="EAL"/>
    <property type="match status" value="1"/>
</dbReference>
<dbReference type="Proteomes" id="UP000440694">
    <property type="component" value="Unassembled WGS sequence"/>
</dbReference>
<dbReference type="GO" id="GO:0071111">
    <property type="term" value="F:cyclic-guanylate-specific phosphodiesterase activity"/>
    <property type="evidence" value="ECO:0007669"/>
    <property type="project" value="InterPro"/>
</dbReference>